<name>A0A851GQ91_9BACT</name>
<accession>A0A851GQ91</accession>
<dbReference type="RefSeq" id="WP_178933996.1">
    <property type="nucleotide sequence ID" value="NZ_JACBAZ010000008.1"/>
</dbReference>
<keyword evidence="1" id="KW-0812">Transmembrane</keyword>
<reference evidence="2 3" key="1">
    <citation type="submission" date="2020-07" db="EMBL/GenBank/DDBJ databases">
        <title>Roseicoccus Jingziensis gen. nov., sp. nov., isolated from coastal seawater.</title>
        <authorList>
            <person name="Feng X."/>
        </authorList>
    </citation>
    <scope>NUCLEOTIDE SEQUENCE [LARGE SCALE GENOMIC DNA]</scope>
    <source>
        <strain evidence="2 3">N1E253</strain>
    </source>
</reference>
<dbReference type="AlphaFoldDB" id="A0A851GQ91"/>
<keyword evidence="1" id="KW-0472">Membrane</keyword>
<protein>
    <submittedName>
        <fullName evidence="2">Uncharacterized protein</fullName>
    </submittedName>
</protein>
<evidence type="ECO:0000256" key="1">
    <source>
        <dbReference type="SAM" id="Phobius"/>
    </source>
</evidence>
<sequence>MADQKQSDRPKKAEAQSPAKVRKGGFFKRLLLLGLFLVMAYLGFHVYFIWQPVGKPEKFNQQVMDLELSGVKVFPAIKSYDVDEIDGRRELLNGTRLPVSPLPQRLKTAIERNEPVSFHEREVNAWLRKRLQVKQGGLLEKELSVVGTWVNFKPGEIEFAIERELPKGIRHVTSIFMRFEPIDNGFSIHRHASQVGQVKLPGGFARLVMPAFSAMAEELAEELKLYRDESKGAEKALQIHDVVVEHGRITLDPRLSNQPAR</sequence>
<dbReference type="Proteomes" id="UP000557872">
    <property type="component" value="Unassembled WGS sequence"/>
</dbReference>
<evidence type="ECO:0000313" key="3">
    <source>
        <dbReference type="Proteomes" id="UP000557872"/>
    </source>
</evidence>
<keyword evidence="3" id="KW-1185">Reference proteome</keyword>
<organism evidence="2 3">
    <name type="scientific">Oceaniferula marina</name>
    <dbReference type="NCBI Taxonomy" id="2748318"/>
    <lineage>
        <taxon>Bacteria</taxon>
        <taxon>Pseudomonadati</taxon>
        <taxon>Verrucomicrobiota</taxon>
        <taxon>Verrucomicrobiia</taxon>
        <taxon>Verrucomicrobiales</taxon>
        <taxon>Verrucomicrobiaceae</taxon>
        <taxon>Oceaniferula</taxon>
    </lineage>
</organism>
<proteinExistence type="predicted"/>
<dbReference type="EMBL" id="JACBAZ010000008">
    <property type="protein sequence ID" value="NWK57167.1"/>
    <property type="molecule type" value="Genomic_DNA"/>
</dbReference>
<evidence type="ECO:0000313" key="2">
    <source>
        <dbReference type="EMBL" id="NWK57167.1"/>
    </source>
</evidence>
<keyword evidence="1" id="KW-1133">Transmembrane helix</keyword>
<gene>
    <name evidence="2" type="ORF">HW115_16210</name>
</gene>
<comment type="caution">
    <text evidence="2">The sequence shown here is derived from an EMBL/GenBank/DDBJ whole genome shotgun (WGS) entry which is preliminary data.</text>
</comment>
<feature type="transmembrane region" description="Helical" evidence="1">
    <location>
        <begin position="30"/>
        <end position="50"/>
    </location>
</feature>